<name>A0A0F9PDP3_9ZZZZ</name>
<evidence type="ECO:0000313" key="3">
    <source>
        <dbReference type="EMBL" id="KKM99150.1"/>
    </source>
</evidence>
<feature type="coiled-coil region" evidence="1">
    <location>
        <begin position="104"/>
        <end position="131"/>
    </location>
</feature>
<gene>
    <name evidence="3" type="ORF">LCGC14_1150720</name>
</gene>
<keyword evidence="1" id="KW-0175">Coiled coil</keyword>
<dbReference type="AlphaFoldDB" id="A0A0F9PDP3"/>
<feature type="transmembrane region" description="Helical" evidence="2">
    <location>
        <begin position="343"/>
        <end position="363"/>
    </location>
</feature>
<keyword evidence="2" id="KW-1133">Transmembrane helix</keyword>
<evidence type="ECO:0000256" key="1">
    <source>
        <dbReference type="SAM" id="Coils"/>
    </source>
</evidence>
<proteinExistence type="predicted"/>
<organism evidence="3">
    <name type="scientific">marine sediment metagenome</name>
    <dbReference type="NCBI Taxonomy" id="412755"/>
    <lineage>
        <taxon>unclassified sequences</taxon>
        <taxon>metagenomes</taxon>
        <taxon>ecological metagenomes</taxon>
    </lineage>
</organism>
<dbReference type="EMBL" id="LAZR01005530">
    <property type="protein sequence ID" value="KKM99150.1"/>
    <property type="molecule type" value="Genomic_DNA"/>
</dbReference>
<keyword evidence="2" id="KW-0472">Membrane</keyword>
<evidence type="ECO:0000256" key="2">
    <source>
        <dbReference type="SAM" id="Phobius"/>
    </source>
</evidence>
<feature type="transmembrane region" description="Helical" evidence="2">
    <location>
        <begin position="310"/>
        <end position="331"/>
    </location>
</feature>
<reference evidence="3" key="1">
    <citation type="journal article" date="2015" name="Nature">
        <title>Complex archaea that bridge the gap between prokaryotes and eukaryotes.</title>
        <authorList>
            <person name="Spang A."/>
            <person name="Saw J.H."/>
            <person name="Jorgensen S.L."/>
            <person name="Zaremba-Niedzwiedzka K."/>
            <person name="Martijn J."/>
            <person name="Lind A.E."/>
            <person name="van Eijk R."/>
            <person name="Schleper C."/>
            <person name="Guy L."/>
            <person name="Ettema T.J."/>
        </authorList>
    </citation>
    <scope>NUCLEOTIDE SEQUENCE</scope>
</reference>
<comment type="caution">
    <text evidence="3">The sequence shown here is derived from an EMBL/GenBank/DDBJ whole genome shotgun (WGS) entry which is preliminary data.</text>
</comment>
<protein>
    <submittedName>
        <fullName evidence="3">Uncharacterized protein</fullName>
    </submittedName>
</protein>
<accession>A0A0F9PDP3</accession>
<keyword evidence="2" id="KW-0812">Transmembrane</keyword>
<sequence>MGLLGVDQSEFDRFSSDVNRRISEISAQIESGHQELTVAIQNKATESETVAKHAASQAIVSQNDAKSLVLSISEALDEMLPYKDSAIADASIIDDVKTEVFSSQEELGRLISELKLQHEKLTEDRSALDAAIAETQIKITELDATLAKRDALEAQVGLIGEISDKSTTLHKSLVSLHDNAAKRRGLIDDLYFEIFGREVKAEDGSVQQIEGLKDELDAAYDLLSEKIKVLDKHAEGVVLNVLDEYTEKLNEQEIQFEELIADSKGRVDLVDLELKALMPGGMAAGLSAAYEAKAKEEVVAQDKYANGFQFAIFAMIAISSIPFAVDAYLLIGRQLDILEVIRGTPNLIVSILPLYFPVLWFAYSVNKKLNLSKRLIEEYTHKAVLGKTFSGLSGQIESLPHEDAVKGELKTRLLFNLLQVSAENPGKLITDYNKTDHPLMDALDKSAKLSDAMEALARLPGFSSIAEKVAVKSREIVDEQSKKVRDGLHVQDDLDGKA</sequence>